<dbReference type="SUPFAM" id="SSF53098">
    <property type="entry name" value="Ribonuclease H-like"/>
    <property type="match status" value="1"/>
</dbReference>
<accession>A0A6J6IWL5</accession>
<evidence type="ECO:0000313" key="6">
    <source>
        <dbReference type="EMBL" id="CAB4628643.1"/>
    </source>
</evidence>
<evidence type="ECO:0000256" key="4">
    <source>
        <dbReference type="ARBA" id="ARBA00022839"/>
    </source>
</evidence>
<dbReference type="PANTHER" id="PTHR11046:SF0">
    <property type="entry name" value="OLIGORIBONUCLEASE, MITOCHONDRIAL"/>
    <property type="match status" value="1"/>
</dbReference>
<dbReference type="EMBL" id="CAFBLO010000082">
    <property type="protein sequence ID" value="CAB4872302.1"/>
    <property type="molecule type" value="Genomic_DNA"/>
</dbReference>
<dbReference type="CDD" id="cd06135">
    <property type="entry name" value="Orn"/>
    <property type="match status" value="1"/>
</dbReference>
<feature type="domain" description="Exonuclease" evidence="5">
    <location>
        <begin position="12"/>
        <end position="193"/>
    </location>
</feature>
<dbReference type="InterPro" id="IPR012337">
    <property type="entry name" value="RNaseH-like_sf"/>
</dbReference>
<evidence type="ECO:0000259" key="5">
    <source>
        <dbReference type="SMART" id="SM00479"/>
    </source>
</evidence>
<keyword evidence="3" id="KW-0378">Hydrolase</keyword>
<dbReference type="InterPro" id="IPR013520">
    <property type="entry name" value="Ribonucl_H"/>
</dbReference>
<sequence>MAANDFLNDKRFIVWLDLEMTGLNINTAEVGKRDDEIVEIGVIVTDGNLVPQDKGLQLVIKPTDAAMANMGSFVRNMHDKSGLLPLIKDGVSVAEAEKQVLDYIKQHVPVRQTAQMGGNTIHMDRRFLAKYMPSVEDWVHYRNVDTSTIKEVLFRWFPSVVDAAPEKVGNHRALADAIESIRELAFYRELLFSMDSIPADKLEAAKKTATDAWAELLA</sequence>
<evidence type="ECO:0000256" key="1">
    <source>
        <dbReference type="ARBA" id="ARBA00009921"/>
    </source>
</evidence>
<dbReference type="EMBL" id="CAEZVJ010000055">
    <property type="protein sequence ID" value="CAB4628643.1"/>
    <property type="molecule type" value="Genomic_DNA"/>
</dbReference>
<dbReference type="InterPro" id="IPR022894">
    <property type="entry name" value="Oligoribonuclease"/>
</dbReference>
<dbReference type="SMART" id="SM00479">
    <property type="entry name" value="EXOIII"/>
    <property type="match status" value="1"/>
</dbReference>
<dbReference type="Gene3D" id="3.30.420.10">
    <property type="entry name" value="Ribonuclease H-like superfamily/Ribonuclease H"/>
    <property type="match status" value="1"/>
</dbReference>
<evidence type="ECO:0000313" key="7">
    <source>
        <dbReference type="EMBL" id="CAB4872302.1"/>
    </source>
</evidence>
<dbReference type="GO" id="GO:0003676">
    <property type="term" value="F:nucleic acid binding"/>
    <property type="evidence" value="ECO:0007669"/>
    <property type="project" value="InterPro"/>
</dbReference>
<evidence type="ECO:0000256" key="2">
    <source>
        <dbReference type="ARBA" id="ARBA00022722"/>
    </source>
</evidence>
<protein>
    <submittedName>
        <fullName evidence="6">Unannotated protein</fullName>
    </submittedName>
</protein>
<comment type="similarity">
    <text evidence="1">Belongs to the oligoribonuclease family.</text>
</comment>
<dbReference type="NCBIfam" id="NF003765">
    <property type="entry name" value="PRK05359.1"/>
    <property type="match status" value="1"/>
</dbReference>
<dbReference type="AlphaFoldDB" id="A0A6J6IWL5"/>
<evidence type="ECO:0000256" key="3">
    <source>
        <dbReference type="ARBA" id="ARBA00022801"/>
    </source>
</evidence>
<dbReference type="PANTHER" id="PTHR11046">
    <property type="entry name" value="OLIGORIBONUCLEASE, MITOCHONDRIAL"/>
    <property type="match status" value="1"/>
</dbReference>
<keyword evidence="4" id="KW-0269">Exonuclease</keyword>
<keyword evidence="2" id="KW-0540">Nuclease</keyword>
<gene>
    <name evidence="6" type="ORF">UFOPK1961_00609</name>
    <name evidence="7" type="ORF">UFOPK3364_00815</name>
</gene>
<reference evidence="6" key="1">
    <citation type="submission" date="2020-05" db="EMBL/GenBank/DDBJ databases">
        <authorList>
            <person name="Chiriac C."/>
            <person name="Salcher M."/>
            <person name="Ghai R."/>
            <person name="Kavagutti S V."/>
        </authorList>
    </citation>
    <scope>NUCLEOTIDE SEQUENCE</scope>
</reference>
<dbReference type="InterPro" id="IPR036397">
    <property type="entry name" value="RNaseH_sf"/>
</dbReference>
<dbReference type="GO" id="GO:0000175">
    <property type="term" value="F:3'-5'-RNA exonuclease activity"/>
    <property type="evidence" value="ECO:0007669"/>
    <property type="project" value="InterPro"/>
</dbReference>
<proteinExistence type="inferred from homology"/>
<organism evidence="6">
    <name type="scientific">freshwater metagenome</name>
    <dbReference type="NCBI Taxonomy" id="449393"/>
    <lineage>
        <taxon>unclassified sequences</taxon>
        <taxon>metagenomes</taxon>
        <taxon>ecological metagenomes</taxon>
    </lineage>
</organism>
<name>A0A6J6IWL5_9ZZZZ</name>
<dbReference type="Pfam" id="PF00929">
    <property type="entry name" value="RNase_T"/>
    <property type="match status" value="1"/>
</dbReference>